<dbReference type="PANTHER" id="PTHR35703">
    <property type="entry name" value="HEME OXYGENASE 1, CHLOROPLASTIC-RELATED"/>
    <property type="match status" value="1"/>
</dbReference>
<keyword evidence="6" id="KW-0809">Transit peptide</keyword>
<dbReference type="InterPro" id="IPR016084">
    <property type="entry name" value="Haem_Oase-like_multi-hlx"/>
</dbReference>
<evidence type="ECO:0000256" key="2">
    <source>
        <dbReference type="ARBA" id="ARBA00006134"/>
    </source>
</evidence>
<dbReference type="InterPro" id="IPR016053">
    <property type="entry name" value="Haem_Oase-like"/>
</dbReference>
<name>A0AAX6GH74_IRIPA</name>
<evidence type="ECO:0000256" key="3">
    <source>
        <dbReference type="ARBA" id="ARBA00022528"/>
    </source>
</evidence>
<gene>
    <name evidence="8" type="ORF">M6B38_366340</name>
</gene>
<comment type="similarity">
    <text evidence="2">Belongs to the heme oxygenase family.</text>
</comment>
<keyword evidence="5" id="KW-0934">Plastid</keyword>
<dbReference type="AlphaFoldDB" id="A0AAX6GH74"/>
<evidence type="ECO:0000256" key="5">
    <source>
        <dbReference type="ARBA" id="ARBA00022640"/>
    </source>
</evidence>
<feature type="region of interest" description="Disordered" evidence="7">
    <location>
        <begin position="90"/>
        <end position="111"/>
    </location>
</feature>
<keyword evidence="9" id="KW-1185">Reference proteome</keyword>
<keyword evidence="3" id="KW-0150">Chloroplast</keyword>
<keyword evidence="4" id="KW-0602">Photosynthesis</keyword>
<proteinExistence type="inferred from homology"/>
<dbReference type="CDD" id="cd19165">
    <property type="entry name" value="HemeO"/>
    <property type="match status" value="1"/>
</dbReference>
<protein>
    <submittedName>
        <fullName evidence="8">Inactive heme oxygenase 2, chloroplastic</fullName>
    </submittedName>
</protein>
<evidence type="ECO:0000256" key="6">
    <source>
        <dbReference type="ARBA" id="ARBA00022946"/>
    </source>
</evidence>
<accession>A0AAX6GH74</accession>
<reference evidence="8" key="1">
    <citation type="journal article" date="2023" name="GigaByte">
        <title>Genome assembly of the bearded iris, Iris pallida Lam.</title>
        <authorList>
            <person name="Bruccoleri R.E."/>
            <person name="Oakeley E.J."/>
            <person name="Faust A.M.E."/>
            <person name="Altorfer M."/>
            <person name="Dessus-Babus S."/>
            <person name="Burckhardt D."/>
            <person name="Oertli M."/>
            <person name="Naumann U."/>
            <person name="Petersen F."/>
            <person name="Wong J."/>
        </authorList>
    </citation>
    <scope>NUCLEOTIDE SEQUENCE</scope>
    <source>
        <strain evidence="8">GSM-AAB239-AS_SAM_17_03QT</strain>
    </source>
</reference>
<dbReference type="GO" id="GO:0004392">
    <property type="term" value="F:heme oxygenase (decyclizing) activity"/>
    <property type="evidence" value="ECO:0007669"/>
    <property type="project" value="InterPro"/>
</dbReference>
<comment type="caution">
    <text evidence="8">The sequence shown here is derived from an EMBL/GenBank/DDBJ whole genome shotgun (WGS) entry which is preliminary data.</text>
</comment>
<sequence>MLWCGRTPSSSSSSSISLHLPLQLPPLSKSTPSSLSFNSRNRNIFCSISCSTTTSSSSTVAKKRKRYRRSYPGESKGIVEEMRFVAMRLRTTSTSSSSSNPSDEDEGGGITTWRPSMEGLLKYLVDSGLVFQTLERIVDESSEVSYTYFRNSGLERSASITKDLKWFEQQGIVVPQPSAPGITYATYLEELAEKSAPSFLCHLYNIYFAHIAGGQGIGKQVCEMLLQGHDMEFYKWEGEVPELLKDVREKLNKLGEHWSRDEKNKCLREAAKSFRFSGQIVRLIILGNHNISSQLLVALLSILHSLEEGKDSVSVLLYGTRF</sequence>
<evidence type="ECO:0000313" key="9">
    <source>
        <dbReference type="Proteomes" id="UP001140949"/>
    </source>
</evidence>
<evidence type="ECO:0000256" key="4">
    <source>
        <dbReference type="ARBA" id="ARBA00022531"/>
    </source>
</evidence>
<dbReference type="EMBL" id="JANAVB010019999">
    <property type="protein sequence ID" value="KAJ6827675.1"/>
    <property type="molecule type" value="Genomic_DNA"/>
</dbReference>
<dbReference type="Gene3D" id="1.20.910.10">
    <property type="entry name" value="Heme oxygenase-like"/>
    <property type="match status" value="1"/>
</dbReference>
<evidence type="ECO:0000256" key="7">
    <source>
        <dbReference type="SAM" id="MobiDB-lite"/>
    </source>
</evidence>
<dbReference type="InterPro" id="IPR016951">
    <property type="entry name" value="Haem_Oase_decyc_pln"/>
</dbReference>
<dbReference type="PANTHER" id="PTHR35703:SF1">
    <property type="entry name" value="INACTIVE HEME OXYGENASE 2, CHLOROPLASTIC-RELATED"/>
    <property type="match status" value="1"/>
</dbReference>
<dbReference type="GO" id="GO:0010024">
    <property type="term" value="P:phytochromobilin biosynthetic process"/>
    <property type="evidence" value="ECO:0007669"/>
    <property type="project" value="TreeGrafter"/>
</dbReference>
<dbReference type="Pfam" id="PF01126">
    <property type="entry name" value="Heme_oxygenase"/>
    <property type="match status" value="1"/>
</dbReference>
<dbReference type="SUPFAM" id="SSF48613">
    <property type="entry name" value="Heme oxygenase-like"/>
    <property type="match status" value="1"/>
</dbReference>
<evidence type="ECO:0000313" key="8">
    <source>
        <dbReference type="EMBL" id="KAJ6827675.1"/>
    </source>
</evidence>
<reference evidence="8" key="2">
    <citation type="submission" date="2023-04" db="EMBL/GenBank/DDBJ databases">
        <authorList>
            <person name="Bruccoleri R.E."/>
            <person name="Oakeley E.J."/>
            <person name="Faust A.-M."/>
            <person name="Dessus-Babus S."/>
            <person name="Altorfer M."/>
            <person name="Burckhardt D."/>
            <person name="Oertli M."/>
            <person name="Naumann U."/>
            <person name="Petersen F."/>
            <person name="Wong J."/>
        </authorList>
    </citation>
    <scope>NUCLEOTIDE SEQUENCE</scope>
    <source>
        <strain evidence="8">GSM-AAB239-AS_SAM_17_03QT</strain>
        <tissue evidence="8">Leaf</tissue>
    </source>
</reference>
<dbReference type="GO" id="GO:0009507">
    <property type="term" value="C:chloroplast"/>
    <property type="evidence" value="ECO:0007669"/>
    <property type="project" value="UniProtKB-SubCell"/>
</dbReference>
<dbReference type="GO" id="GO:0015979">
    <property type="term" value="P:photosynthesis"/>
    <property type="evidence" value="ECO:0007669"/>
    <property type="project" value="UniProtKB-KW"/>
</dbReference>
<dbReference type="InterPro" id="IPR002051">
    <property type="entry name" value="Haem_Oase"/>
</dbReference>
<comment type="subcellular location">
    <subcellularLocation>
        <location evidence="1">Plastid</location>
        <location evidence="1">Chloroplast</location>
    </subcellularLocation>
</comment>
<organism evidence="8 9">
    <name type="scientific">Iris pallida</name>
    <name type="common">Sweet iris</name>
    <dbReference type="NCBI Taxonomy" id="29817"/>
    <lineage>
        <taxon>Eukaryota</taxon>
        <taxon>Viridiplantae</taxon>
        <taxon>Streptophyta</taxon>
        <taxon>Embryophyta</taxon>
        <taxon>Tracheophyta</taxon>
        <taxon>Spermatophyta</taxon>
        <taxon>Magnoliopsida</taxon>
        <taxon>Liliopsida</taxon>
        <taxon>Asparagales</taxon>
        <taxon>Iridaceae</taxon>
        <taxon>Iridoideae</taxon>
        <taxon>Irideae</taxon>
        <taxon>Iris</taxon>
    </lineage>
</organism>
<dbReference type="Proteomes" id="UP001140949">
    <property type="component" value="Unassembled WGS sequence"/>
</dbReference>
<evidence type="ECO:0000256" key="1">
    <source>
        <dbReference type="ARBA" id="ARBA00004229"/>
    </source>
</evidence>
<dbReference type="GO" id="GO:0006788">
    <property type="term" value="P:heme oxidation"/>
    <property type="evidence" value="ECO:0007669"/>
    <property type="project" value="InterPro"/>
</dbReference>